<keyword evidence="9 13" id="KW-0418">Kinase</keyword>
<dbReference type="InterPro" id="IPR027417">
    <property type="entry name" value="P-loop_NTPase"/>
</dbReference>
<dbReference type="GO" id="GO:0009245">
    <property type="term" value="P:lipid A biosynthetic process"/>
    <property type="evidence" value="ECO:0007669"/>
    <property type="project" value="UniProtKB-UniRule"/>
</dbReference>
<dbReference type="EC" id="2.7.1.130" evidence="3 13"/>
<dbReference type="GO" id="GO:0005886">
    <property type="term" value="C:plasma membrane"/>
    <property type="evidence" value="ECO:0007669"/>
    <property type="project" value="TreeGrafter"/>
</dbReference>
<dbReference type="SUPFAM" id="SSF52540">
    <property type="entry name" value="P-loop containing nucleoside triphosphate hydrolases"/>
    <property type="match status" value="1"/>
</dbReference>
<dbReference type="OrthoDB" id="9766423at2"/>
<gene>
    <name evidence="13 14" type="primary">lpxK</name>
    <name evidence="14" type="ORF">CI1B_68720</name>
</gene>
<dbReference type="AlphaFoldDB" id="A0A508TS55"/>
<dbReference type="UniPathway" id="UPA00359">
    <property type="reaction ID" value="UER00482"/>
</dbReference>
<comment type="function">
    <text evidence="1 13">Transfers the gamma-phosphate of ATP to the 4'-position of a tetraacyldisaccharide 1-phosphate intermediate (termed DS-1-P) to form tetraacyldisaccharide 1,4'-bis-phosphate (lipid IVA).</text>
</comment>
<evidence type="ECO:0000256" key="2">
    <source>
        <dbReference type="ARBA" id="ARBA00004870"/>
    </source>
</evidence>
<evidence type="ECO:0000256" key="4">
    <source>
        <dbReference type="ARBA" id="ARBA00016436"/>
    </source>
</evidence>
<comment type="caution">
    <text evidence="14">The sequence shown here is derived from an EMBL/GenBank/DDBJ whole genome shotgun (WGS) entry which is preliminary data.</text>
</comment>
<keyword evidence="6 13" id="KW-0441">Lipid A biosynthesis</keyword>
<dbReference type="Proteomes" id="UP000328092">
    <property type="component" value="Unassembled WGS sequence"/>
</dbReference>
<accession>A0A508TS55</accession>
<dbReference type="HAMAP" id="MF_00409">
    <property type="entry name" value="LpxK"/>
    <property type="match status" value="1"/>
</dbReference>
<comment type="catalytic activity">
    <reaction evidence="13">
        <text>a lipid A disaccharide + ATP = a lipid IVA + ADP + H(+)</text>
        <dbReference type="Rhea" id="RHEA:67840"/>
        <dbReference type="ChEBI" id="CHEBI:15378"/>
        <dbReference type="ChEBI" id="CHEBI:30616"/>
        <dbReference type="ChEBI" id="CHEBI:176343"/>
        <dbReference type="ChEBI" id="CHEBI:176425"/>
        <dbReference type="ChEBI" id="CHEBI:456216"/>
        <dbReference type="EC" id="2.7.1.130"/>
    </reaction>
</comment>
<dbReference type="Pfam" id="PF02606">
    <property type="entry name" value="LpxK"/>
    <property type="match status" value="1"/>
</dbReference>
<evidence type="ECO:0000256" key="3">
    <source>
        <dbReference type="ARBA" id="ARBA00012071"/>
    </source>
</evidence>
<reference evidence="14" key="1">
    <citation type="submission" date="2019-02" db="EMBL/GenBank/DDBJ databases">
        <authorList>
            <person name="Pothier F.J."/>
        </authorList>
    </citation>
    <scope>NUCLEOTIDE SEQUENCE</scope>
    <source>
        <strain evidence="14">CI-1B</strain>
    </source>
</reference>
<dbReference type="GO" id="GO:0009244">
    <property type="term" value="P:lipopolysaccharide core region biosynthetic process"/>
    <property type="evidence" value="ECO:0007669"/>
    <property type="project" value="TreeGrafter"/>
</dbReference>
<name>A0A508TS55_9BRAD</name>
<evidence type="ECO:0000256" key="13">
    <source>
        <dbReference type="HAMAP-Rule" id="MF_00409"/>
    </source>
</evidence>
<keyword evidence="8 13" id="KW-0547">Nucleotide-binding</keyword>
<evidence type="ECO:0000256" key="8">
    <source>
        <dbReference type="ARBA" id="ARBA00022741"/>
    </source>
</evidence>
<organism evidence="14 15">
    <name type="scientific">Bradyrhizobium ivorense</name>
    <dbReference type="NCBI Taxonomy" id="2511166"/>
    <lineage>
        <taxon>Bacteria</taxon>
        <taxon>Pseudomonadati</taxon>
        <taxon>Pseudomonadota</taxon>
        <taxon>Alphaproteobacteria</taxon>
        <taxon>Hyphomicrobiales</taxon>
        <taxon>Nitrobacteraceae</taxon>
        <taxon>Bradyrhizobium</taxon>
    </lineage>
</organism>
<evidence type="ECO:0000256" key="9">
    <source>
        <dbReference type="ARBA" id="ARBA00022777"/>
    </source>
</evidence>
<proteinExistence type="inferred from homology"/>
<dbReference type="InterPro" id="IPR003758">
    <property type="entry name" value="LpxK"/>
</dbReference>
<dbReference type="NCBIfam" id="TIGR00682">
    <property type="entry name" value="lpxK"/>
    <property type="match status" value="1"/>
</dbReference>
<feature type="binding site" evidence="13">
    <location>
        <begin position="51"/>
        <end position="58"/>
    </location>
    <ligand>
        <name>ATP</name>
        <dbReference type="ChEBI" id="CHEBI:30616"/>
    </ligand>
</feature>
<keyword evidence="7 13" id="KW-0808">Transferase</keyword>
<evidence type="ECO:0000256" key="6">
    <source>
        <dbReference type="ARBA" id="ARBA00022556"/>
    </source>
</evidence>
<evidence type="ECO:0000256" key="12">
    <source>
        <dbReference type="ARBA" id="ARBA00029757"/>
    </source>
</evidence>
<evidence type="ECO:0000256" key="7">
    <source>
        <dbReference type="ARBA" id="ARBA00022679"/>
    </source>
</evidence>
<evidence type="ECO:0000256" key="5">
    <source>
        <dbReference type="ARBA" id="ARBA00022516"/>
    </source>
</evidence>
<keyword evidence="15" id="KW-1185">Reference proteome</keyword>
<protein>
    <recommendedName>
        <fullName evidence="4 13">Tetraacyldisaccharide 4'-kinase</fullName>
        <ecNumber evidence="3 13">2.7.1.130</ecNumber>
    </recommendedName>
    <alternativeName>
        <fullName evidence="12 13">Lipid A 4'-kinase</fullName>
    </alternativeName>
</protein>
<keyword evidence="11 13" id="KW-0443">Lipid metabolism</keyword>
<comment type="pathway">
    <text evidence="2 13">Glycolipid biosynthesis; lipid IV(A) biosynthesis; lipid IV(A) from (3R)-3-hydroxytetradecanoyl-[acyl-carrier-protein] and UDP-N-acetyl-alpha-D-glucosamine: step 6/6.</text>
</comment>
<dbReference type="RefSeq" id="WP_139863436.1">
    <property type="nucleotide sequence ID" value="NZ_CAADFC020000028.1"/>
</dbReference>
<evidence type="ECO:0000256" key="11">
    <source>
        <dbReference type="ARBA" id="ARBA00023098"/>
    </source>
</evidence>
<dbReference type="GO" id="GO:0009029">
    <property type="term" value="F:lipid-A 4'-kinase activity"/>
    <property type="evidence" value="ECO:0007669"/>
    <property type="project" value="UniProtKB-UniRule"/>
</dbReference>
<keyword evidence="5 13" id="KW-0444">Lipid biosynthesis</keyword>
<dbReference type="GO" id="GO:0005524">
    <property type="term" value="F:ATP binding"/>
    <property type="evidence" value="ECO:0007669"/>
    <property type="project" value="UniProtKB-UniRule"/>
</dbReference>
<comment type="similarity">
    <text evidence="13">Belongs to the LpxK family.</text>
</comment>
<evidence type="ECO:0000313" key="15">
    <source>
        <dbReference type="Proteomes" id="UP000328092"/>
    </source>
</evidence>
<dbReference type="PANTHER" id="PTHR42724">
    <property type="entry name" value="TETRAACYLDISACCHARIDE 4'-KINASE"/>
    <property type="match status" value="1"/>
</dbReference>
<sequence>MREPAFWHRPASWTSHLLTPLAALYGTIAARRMQRPGTAADVPVFCIGNYHVGGAGKTPTVLALAKLLRELDERPVVLSRGYGGALHGPLKVDPASHIAADVGDEPLMMAAALPVVVSRDRAAGLPLASAQDASVILMDDGFQNPSVVKDASLIVIDAARGIGNGRVIPAGPLRAPLPPQLSRTDALIVVGEGRAAQAIAAEIGSRGKPLLSAHLKPDDASLAVLRGKRVLAFAGIGDPARFFNTLRSSGVDVVRNKAFADHHAFTKGEIDALVAEARRDGLTLVTTEKDLARLRGAGGLPAWAQAIVPFAVTLQFEDADALRRLVTDQLFKARERRARRST</sequence>
<evidence type="ECO:0000256" key="1">
    <source>
        <dbReference type="ARBA" id="ARBA00002274"/>
    </source>
</evidence>
<keyword evidence="10 13" id="KW-0067">ATP-binding</keyword>
<evidence type="ECO:0000313" key="14">
    <source>
        <dbReference type="EMBL" id="VIO77046.1"/>
    </source>
</evidence>
<dbReference type="EMBL" id="CAADFC020000028">
    <property type="protein sequence ID" value="VIO77046.1"/>
    <property type="molecule type" value="Genomic_DNA"/>
</dbReference>
<evidence type="ECO:0000256" key="10">
    <source>
        <dbReference type="ARBA" id="ARBA00022840"/>
    </source>
</evidence>
<dbReference type="PANTHER" id="PTHR42724:SF1">
    <property type="entry name" value="TETRAACYLDISACCHARIDE 4'-KINASE, MITOCHONDRIAL-RELATED"/>
    <property type="match status" value="1"/>
</dbReference>